<dbReference type="GO" id="GO:0003677">
    <property type="term" value="F:DNA binding"/>
    <property type="evidence" value="ECO:0007669"/>
    <property type="project" value="UniProtKB-UniRule"/>
</dbReference>
<dbReference type="Pfam" id="PF00589">
    <property type="entry name" value="Phage_integrase"/>
    <property type="match status" value="1"/>
</dbReference>
<name>A0A9D7LPL2_9RHOO</name>
<keyword evidence="4" id="KW-0233">DNA recombination</keyword>
<evidence type="ECO:0000256" key="5">
    <source>
        <dbReference type="PROSITE-ProRule" id="PRU01248"/>
    </source>
</evidence>
<keyword evidence="3 5" id="KW-0238">DNA-binding</keyword>
<dbReference type="InterPro" id="IPR050808">
    <property type="entry name" value="Phage_Integrase"/>
</dbReference>
<dbReference type="InterPro" id="IPR044068">
    <property type="entry name" value="CB"/>
</dbReference>
<dbReference type="InterPro" id="IPR025166">
    <property type="entry name" value="Integrase_DNA_bind_dom"/>
</dbReference>
<accession>A0A9D7LPL2</accession>
<dbReference type="AlphaFoldDB" id="A0A9D7LPL2"/>
<dbReference type="Pfam" id="PF22022">
    <property type="entry name" value="Phage_int_M"/>
    <property type="match status" value="1"/>
</dbReference>
<dbReference type="InterPro" id="IPR011010">
    <property type="entry name" value="DNA_brk_join_enz"/>
</dbReference>
<dbReference type="Proteomes" id="UP000808146">
    <property type="component" value="Unassembled WGS sequence"/>
</dbReference>
<dbReference type="InterPro" id="IPR038488">
    <property type="entry name" value="Integrase_DNA-bd_sf"/>
</dbReference>
<dbReference type="InterPro" id="IPR053876">
    <property type="entry name" value="Phage_int_M"/>
</dbReference>
<evidence type="ECO:0000259" key="7">
    <source>
        <dbReference type="PROSITE" id="PS51900"/>
    </source>
</evidence>
<dbReference type="InterPro" id="IPR013762">
    <property type="entry name" value="Integrase-like_cat_sf"/>
</dbReference>
<comment type="caution">
    <text evidence="8">The sequence shown here is derived from an EMBL/GenBank/DDBJ whole genome shotgun (WGS) entry which is preliminary data.</text>
</comment>
<dbReference type="InterPro" id="IPR002104">
    <property type="entry name" value="Integrase_catalytic"/>
</dbReference>
<proteinExistence type="inferred from homology"/>
<sequence length="411" mass="45544">MGALNDIQIRHWIKAAAPVAKSDGDGLTFTLSAAGTASWVLRYRYGGKQREKTIGKFPDISLKKARELASADRVRIQQGMDVGREKQIEKHEQIKAMTVKSLVADYEEKVLPGLAASTGVSRRQKIRTYIFPAIGHLTARDVSGADLVDLLERVNAKHPKQVKEVLSVVKTIFDHAQSKKIIDINPAVGISHKAISGVAGRAGSTRIMLNDDEIKALLTALGKANRTVEFVTRILLSTAVRIQALMLAEWAHVDFEKKTWLIPPGDGRKSIREFVVPLTEQVIGYFQELKKIAGRSDYVVPVIKKRKEGDYPMQPGSVNHALERVCADLGDKIRAFSPHDLRSTARSHLGALGVPVAIAERCLNHTLGGLIAVYDQHDYLVERRKALEQWSTKLDILEKIHNNVVMLNQVA</sequence>
<evidence type="ECO:0000259" key="6">
    <source>
        <dbReference type="PROSITE" id="PS51898"/>
    </source>
</evidence>
<dbReference type="PANTHER" id="PTHR30629">
    <property type="entry name" value="PROPHAGE INTEGRASE"/>
    <property type="match status" value="1"/>
</dbReference>
<evidence type="ECO:0000256" key="4">
    <source>
        <dbReference type="ARBA" id="ARBA00023172"/>
    </source>
</evidence>
<feature type="domain" description="Tyr recombinase" evidence="6">
    <location>
        <begin position="204"/>
        <end position="388"/>
    </location>
</feature>
<dbReference type="PROSITE" id="PS51898">
    <property type="entry name" value="TYR_RECOMBINASE"/>
    <property type="match status" value="1"/>
</dbReference>
<feature type="domain" description="Core-binding (CB)" evidence="7">
    <location>
        <begin position="97"/>
        <end position="177"/>
    </location>
</feature>
<protein>
    <submittedName>
        <fullName evidence="8">Tyrosine-type recombinase/integrase</fullName>
    </submittedName>
</protein>
<dbReference type="PANTHER" id="PTHR30629:SF2">
    <property type="entry name" value="PROPHAGE INTEGRASE INTS-RELATED"/>
    <property type="match status" value="1"/>
</dbReference>
<dbReference type="EMBL" id="JADKBR010000015">
    <property type="protein sequence ID" value="MBK8890844.1"/>
    <property type="molecule type" value="Genomic_DNA"/>
</dbReference>
<evidence type="ECO:0000256" key="1">
    <source>
        <dbReference type="ARBA" id="ARBA00008857"/>
    </source>
</evidence>
<dbReference type="PROSITE" id="PS51900">
    <property type="entry name" value="CB"/>
    <property type="match status" value="1"/>
</dbReference>
<dbReference type="CDD" id="cd00801">
    <property type="entry name" value="INT_P4_C"/>
    <property type="match status" value="1"/>
</dbReference>
<evidence type="ECO:0000256" key="3">
    <source>
        <dbReference type="ARBA" id="ARBA00023125"/>
    </source>
</evidence>
<gene>
    <name evidence="8" type="ORF">IPN75_10890</name>
</gene>
<keyword evidence="2" id="KW-0229">DNA integration</keyword>
<reference evidence="8" key="1">
    <citation type="submission" date="2020-10" db="EMBL/GenBank/DDBJ databases">
        <title>Connecting structure to function with the recovery of over 1000 high-quality activated sludge metagenome-assembled genomes encoding full-length rRNA genes using long-read sequencing.</title>
        <authorList>
            <person name="Singleton C.M."/>
            <person name="Petriglieri F."/>
            <person name="Kristensen J.M."/>
            <person name="Kirkegaard R.H."/>
            <person name="Michaelsen T.Y."/>
            <person name="Andersen M.H."/>
            <person name="Karst S.M."/>
            <person name="Dueholm M.S."/>
            <person name="Nielsen P.H."/>
            <person name="Albertsen M."/>
        </authorList>
    </citation>
    <scope>NUCLEOTIDE SEQUENCE</scope>
    <source>
        <strain evidence="8">OdNE_18-Q3-R46-58_BAT3C.305</strain>
    </source>
</reference>
<dbReference type="GO" id="GO:0015074">
    <property type="term" value="P:DNA integration"/>
    <property type="evidence" value="ECO:0007669"/>
    <property type="project" value="UniProtKB-KW"/>
</dbReference>
<dbReference type="GO" id="GO:0006310">
    <property type="term" value="P:DNA recombination"/>
    <property type="evidence" value="ECO:0007669"/>
    <property type="project" value="UniProtKB-KW"/>
</dbReference>
<dbReference type="InterPro" id="IPR010998">
    <property type="entry name" value="Integrase_recombinase_N"/>
</dbReference>
<dbReference type="Gene3D" id="1.10.150.130">
    <property type="match status" value="1"/>
</dbReference>
<comment type="similarity">
    <text evidence="1">Belongs to the 'phage' integrase family.</text>
</comment>
<dbReference type="Pfam" id="PF13356">
    <property type="entry name" value="Arm-DNA-bind_3"/>
    <property type="match status" value="1"/>
</dbReference>
<organism evidence="8 9">
    <name type="scientific">Candidatus Dechloromonas phosphorivorans</name>
    <dbReference type="NCBI Taxonomy" id="2899244"/>
    <lineage>
        <taxon>Bacteria</taxon>
        <taxon>Pseudomonadati</taxon>
        <taxon>Pseudomonadota</taxon>
        <taxon>Betaproteobacteria</taxon>
        <taxon>Rhodocyclales</taxon>
        <taxon>Azonexaceae</taxon>
        <taxon>Dechloromonas</taxon>
    </lineage>
</organism>
<dbReference type="SUPFAM" id="SSF56349">
    <property type="entry name" value="DNA breaking-rejoining enzymes"/>
    <property type="match status" value="1"/>
</dbReference>
<dbReference type="Gene3D" id="1.10.443.10">
    <property type="entry name" value="Intergrase catalytic core"/>
    <property type="match status" value="1"/>
</dbReference>
<evidence type="ECO:0000256" key="2">
    <source>
        <dbReference type="ARBA" id="ARBA00022908"/>
    </source>
</evidence>
<evidence type="ECO:0000313" key="9">
    <source>
        <dbReference type="Proteomes" id="UP000808146"/>
    </source>
</evidence>
<evidence type="ECO:0000313" key="8">
    <source>
        <dbReference type="EMBL" id="MBK8890844.1"/>
    </source>
</evidence>
<dbReference type="Gene3D" id="3.30.160.390">
    <property type="entry name" value="Integrase, DNA-binding domain"/>
    <property type="match status" value="1"/>
</dbReference>